<proteinExistence type="predicted"/>
<comment type="caution">
    <text evidence="1">The sequence shown here is derived from an EMBL/GenBank/DDBJ whole genome shotgun (WGS) entry which is preliminary data.</text>
</comment>
<evidence type="ECO:0000313" key="1">
    <source>
        <dbReference type="EMBL" id="ETX02017.1"/>
    </source>
</evidence>
<organism evidence="1 2">
    <name type="scientific">Entotheonella factor</name>
    <dbReference type="NCBI Taxonomy" id="1429438"/>
    <lineage>
        <taxon>Bacteria</taxon>
        <taxon>Pseudomonadati</taxon>
        <taxon>Nitrospinota/Tectimicrobiota group</taxon>
        <taxon>Candidatus Tectimicrobiota</taxon>
        <taxon>Candidatus Entotheonellia</taxon>
        <taxon>Candidatus Entotheonellales</taxon>
        <taxon>Candidatus Entotheonellaceae</taxon>
        <taxon>Candidatus Entotheonella</taxon>
    </lineage>
</organism>
<gene>
    <name evidence="1" type="ORF">ETSY1_05130</name>
</gene>
<name>W4LXA8_ENTF1</name>
<dbReference type="EMBL" id="AZHW01000182">
    <property type="protein sequence ID" value="ETX02017.1"/>
    <property type="molecule type" value="Genomic_DNA"/>
</dbReference>
<dbReference type="Gene3D" id="6.10.280.50">
    <property type="match status" value="1"/>
</dbReference>
<dbReference type="Proteomes" id="UP000019141">
    <property type="component" value="Unassembled WGS sequence"/>
</dbReference>
<evidence type="ECO:0008006" key="3">
    <source>
        <dbReference type="Google" id="ProtNLM"/>
    </source>
</evidence>
<dbReference type="InterPro" id="IPR038444">
    <property type="entry name" value="DUF465_sf"/>
</dbReference>
<dbReference type="HOGENOM" id="CLU_165482_1_1_7"/>
<reference evidence="1 2" key="1">
    <citation type="journal article" date="2014" name="Nature">
        <title>An environmental bacterial taxon with a large and distinct metabolic repertoire.</title>
        <authorList>
            <person name="Wilson M.C."/>
            <person name="Mori T."/>
            <person name="Ruckert C."/>
            <person name="Uria A.R."/>
            <person name="Helf M.J."/>
            <person name="Takada K."/>
            <person name="Gernert C."/>
            <person name="Steffens U.A."/>
            <person name="Heycke N."/>
            <person name="Schmitt S."/>
            <person name="Rinke C."/>
            <person name="Helfrich E.J."/>
            <person name="Brachmann A.O."/>
            <person name="Gurgui C."/>
            <person name="Wakimoto T."/>
            <person name="Kracht M."/>
            <person name="Crusemann M."/>
            <person name="Hentschel U."/>
            <person name="Abe I."/>
            <person name="Matsunaga S."/>
            <person name="Kalinowski J."/>
            <person name="Takeyama H."/>
            <person name="Piel J."/>
        </authorList>
    </citation>
    <scope>NUCLEOTIDE SEQUENCE [LARGE SCALE GENOMIC DNA]</scope>
    <source>
        <strain evidence="2">TSY1</strain>
    </source>
</reference>
<accession>W4LXA8</accession>
<protein>
    <recommendedName>
        <fullName evidence="3">DUF465 domain-containing protein</fullName>
    </recommendedName>
</protein>
<sequence length="77" mass="8995">MLDGVDTALIERARQESDEFCQLLDAHQAYEAQLLSYEALSYLSEAQEIERKRLQKLKLQGKDRMMTILNQYQLSKS</sequence>
<dbReference type="AlphaFoldDB" id="W4LXA8"/>
<evidence type="ECO:0000313" key="2">
    <source>
        <dbReference type="Proteomes" id="UP000019141"/>
    </source>
</evidence>
<keyword evidence="2" id="KW-1185">Reference proteome</keyword>